<sequence>MGSSSLEDEELVRMVQDFIESESASASPSSGPGCNCSSNFNVNSTNHPTADNYYLVLQEILRSGTGAESKVMEYVLKHMRKKGDKTSSSSTASLRKWLVMRLRMDDHLNASLCQTCWPTSLGCPAGEYEYVDVIMEEESGNLVRMIVDLDFKSQFEVARPTQSYRQLTNSLPVIFVGPENKLSKIISLLCRAAKQSLSEKGLHVPPWRTTTYMQSKWLSVSGSEKQREKSYKAKGGALHGPAAAAIDNAKWVPPTPTLKPKKRNLSGGSALSSQLSNTSINCC</sequence>
<reference evidence="1 2" key="1">
    <citation type="journal article" date="2022" name="DNA Res.">
        <title>Chromosomal-level genome assembly of the orchid tree Bauhinia variegata (Leguminosae; Cercidoideae) supports the allotetraploid origin hypothesis of Bauhinia.</title>
        <authorList>
            <person name="Zhong Y."/>
            <person name="Chen Y."/>
            <person name="Zheng D."/>
            <person name="Pang J."/>
            <person name="Liu Y."/>
            <person name="Luo S."/>
            <person name="Meng S."/>
            <person name="Qian L."/>
            <person name="Wei D."/>
            <person name="Dai S."/>
            <person name="Zhou R."/>
        </authorList>
    </citation>
    <scope>NUCLEOTIDE SEQUENCE [LARGE SCALE GENOMIC DNA]</scope>
    <source>
        <strain evidence="1">BV-YZ2020</strain>
    </source>
</reference>
<comment type="caution">
    <text evidence="1">The sequence shown here is derived from an EMBL/GenBank/DDBJ whole genome shotgun (WGS) entry which is preliminary data.</text>
</comment>
<protein>
    <submittedName>
        <fullName evidence="1">Uncharacterized protein</fullName>
    </submittedName>
</protein>
<evidence type="ECO:0000313" key="1">
    <source>
        <dbReference type="EMBL" id="KAI4345109.1"/>
    </source>
</evidence>
<evidence type="ECO:0000313" key="2">
    <source>
        <dbReference type="Proteomes" id="UP000828941"/>
    </source>
</evidence>
<dbReference type="Proteomes" id="UP000828941">
    <property type="component" value="Chromosome 5"/>
</dbReference>
<accession>A0ACB9PAZ2</accession>
<name>A0ACB9PAZ2_BAUVA</name>
<dbReference type="EMBL" id="CM039430">
    <property type="protein sequence ID" value="KAI4345109.1"/>
    <property type="molecule type" value="Genomic_DNA"/>
</dbReference>
<organism evidence="1 2">
    <name type="scientific">Bauhinia variegata</name>
    <name type="common">Purple orchid tree</name>
    <name type="synonym">Phanera variegata</name>
    <dbReference type="NCBI Taxonomy" id="167791"/>
    <lineage>
        <taxon>Eukaryota</taxon>
        <taxon>Viridiplantae</taxon>
        <taxon>Streptophyta</taxon>
        <taxon>Embryophyta</taxon>
        <taxon>Tracheophyta</taxon>
        <taxon>Spermatophyta</taxon>
        <taxon>Magnoliopsida</taxon>
        <taxon>eudicotyledons</taxon>
        <taxon>Gunneridae</taxon>
        <taxon>Pentapetalae</taxon>
        <taxon>rosids</taxon>
        <taxon>fabids</taxon>
        <taxon>Fabales</taxon>
        <taxon>Fabaceae</taxon>
        <taxon>Cercidoideae</taxon>
        <taxon>Cercideae</taxon>
        <taxon>Bauhiniinae</taxon>
        <taxon>Bauhinia</taxon>
    </lineage>
</organism>
<gene>
    <name evidence="1" type="ORF">L6164_012269</name>
</gene>
<proteinExistence type="predicted"/>
<keyword evidence="2" id="KW-1185">Reference proteome</keyword>